<proteinExistence type="predicted"/>
<dbReference type="PANTHER" id="PTHR10587:SF133">
    <property type="entry name" value="CHITIN DEACETYLASE 1-RELATED"/>
    <property type="match status" value="1"/>
</dbReference>
<dbReference type="InterPro" id="IPR011330">
    <property type="entry name" value="Glyco_hydro/deAcase_b/a-brl"/>
</dbReference>
<dbReference type="Proteomes" id="UP000199514">
    <property type="component" value="Unassembled WGS sequence"/>
</dbReference>
<dbReference type="STRING" id="927664.SAMN05421780_107191"/>
<dbReference type="AlphaFoldDB" id="A0A1I1KT22"/>
<accession>A0A1I1KT22</accession>
<evidence type="ECO:0000256" key="2">
    <source>
        <dbReference type="ARBA" id="ARBA00022801"/>
    </source>
</evidence>
<evidence type="ECO:0000256" key="1">
    <source>
        <dbReference type="ARBA" id="ARBA00022723"/>
    </source>
</evidence>
<keyword evidence="1" id="KW-0479">Metal-binding</keyword>
<dbReference type="Pfam" id="PF01522">
    <property type="entry name" value="Polysacc_deac_1"/>
    <property type="match status" value="1"/>
</dbReference>
<dbReference type="Gene3D" id="3.20.20.370">
    <property type="entry name" value="Glycoside hydrolase/deacetylase"/>
    <property type="match status" value="1"/>
</dbReference>
<keyword evidence="5" id="KW-1185">Reference proteome</keyword>
<gene>
    <name evidence="4" type="ORF">SAMN05421780_107191</name>
</gene>
<dbReference type="RefSeq" id="WP_091513606.1">
    <property type="nucleotide sequence ID" value="NZ_FOLE01000007.1"/>
</dbReference>
<organism evidence="4 5">
    <name type="scientific">Flexibacter flexilis DSM 6793</name>
    <dbReference type="NCBI Taxonomy" id="927664"/>
    <lineage>
        <taxon>Bacteria</taxon>
        <taxon>Pseudomonadati</taxon>
        <taxon>Bacteroidota</taxon>
        <taxon>Cytophagia</taxon>
        <taxon>Cytophagales</taxon>
        <taxon>Flexibacteraceae</taxon>
        <taxon>Flexibacter</taxon>
    </lineage>
</organism>
<reference evidence="4 5" key="1">
    <citation type="submission" date="2016-10" db="EMBL/GenBank/DDBJ databases">
        <authorList>
            <person name="de Groot N.N."/>
        </authorList>
    </citation>
    <scope>NUCLEOTIDE SEQUENCE [LARGE SCALE GENOMIC DNA]</scope>
    <source>
        <strain evidence="4 5">DSM 6793</strain>
    </source>
</reference>
<dbReference type="GO" id="GO:0016020">
    <property type="term" value="C:membrane"/>
    <property type="evidence" value="ECO:0007669"/>
    <property type="project" value="TreeGrafter"/>
</dbReference>
<dbReference type="EMBL" id="FOLE01000007">
    <property type="protein sequence ID" value="SFC63765.1"/>
    <property type="molecule type" value="Genomic_DNA"/>
</dbReference>
<dbReference type="InterPro" id="IPR002509">
    <property type="entry name" value="NODB_dom"/>
</dbReference>
<evidence type="ECO:0000313" key="4">
    <source>
        <dbReference type="EMBL" id="SFC63765.1"/>
    </source>
</evidence>
<dbReference type="GO" id="GO:0005975">
    <property type="term" value="P:carbohydrate metabolic process"/>
    <property type="evidence" value="ECO:0007669"/>
    <property type="project" value="InterPro"/>
</dbReference>
<dbReference type="SUPFAM" id="SSF88713">
    <property type="entry name" value="Glycoside hydrolase/deacetylase"/>
    <property type="match status" value="1"/>
</dbReference>
<dbReference type="GO" id="GO:0046872">
    <property type="term" value="F:metal ion binding"/>
    <property type="evidence" value="ECO:0007669"/>
    <property type="project" value="UniProtKB-KW"/>
</dbReference>
<keyword evidence="2" id="KW-0378">Hydrolase</keyword>
<dbReference type="GO" id="GO:0016810">
    <property type="term" value="F:hydrolase activity, acting on carbon-nitrogen (but not peptide) bonds"/>
    <property type="evidence" value="ECO:0007669"/>
    <property type="project" value="InterPro"/>
</dbReference>
<sequence length="215" mass="25281">MYWHKTNILIKRFWPEFAWDVPAAPPKTIYLTFDDGPIPEVTDFVLEELAKHKAKATFFCVGHNIEKHPDVFGRVLAQGHKVGNHTFNHLNGWKTEEETYLENIEACQKQMEAQASEPQYFSQGKKLFRPPYGRLTNLQAQALKPYYRLIMWDVLTADFDQTLSEEKCLRNAIRYTQCGSIVVFHDSLKAERNLRYVLPRYLKYFGRAGWRFETL</sequence>
<dbReference type="CDD" id="cd10917">
    <property type="entry name" value="CE4_NodB_like_6s_7s"/>
    <property type="match status" value="1"/>
</dbReference>
<evidence type="ECO:0000259" key="3">
    <source>
        <dbReference type="PROSITE" id="PS51677"/>
    </source>
</evidence>
<dbReference type="OrthoDB" id="9812065at2"/>
<dbReference type="InterPro" id="IPR050248">
    <property type="entry name" value="Polysacc_deacetylase_ArnD"/>
</dbReference>
<evidence type="ECO:0000313" key="5">
    <source>
        <dbReference type="Proteomes" id="UP000199514"/>
    </source>
</evidence>
<name>A0A1I1KT22_9BACT</name>
<dbReference type="PROSITE" id="PS51677">
    <property type="entry name" value="NODB"/>
    <property type="match status" value="1"/>
</dbReference>
<feature type="domain" description="NodB homology" evidence="3">
    <location>
        <begin position="27"/>
        <end position="213"/>
    </location>
</feature>
<protein>
    <submittedName>
        <fullName evidence="4">Peptidoglycan/xylan/chitin deacetylase, PgdA/CDA1 family</fullName>
    </submittedName>
</protein>
<dbReference type="PANTHER" id="PTHR10587">
    <property type="entry name" value="GLYCOSYL TRANSFERASE-RELATED"/>
    <property type="match status" value="1"/>
</dbReference>